<proteinExistence type="predicted"/>
<evidence type="ECO:0000313" key="2">
    <source>
        <dbReference type="Proteomes" id="UP001152795"/>
    </source>
</evidence>
<dbReference type="InterPro" id="IPR050951">
    <property type="entry name" value="Retrovirus_Pol_polyprotein"/>
</dbReference>
<organism evidence="1 2">
    <name type="scientific">Paramuricea clavata</name>
    <name type="common">Red gorgonian</name>
    <name type="synonym">Violescent sea-whip</name>
    <dbReference type="NCBI Taxonomy" id="317549"/>
    <lineage>
        <taxon>Eukaryota</taxon>
        <taxon>Metazoa</taxon>
        <taxon>Cnidaria</taxon>
        <taxon>Anthozoa</taxon>
        <taxon>Octocorallia</taxon>
        <taxon>Malacalcyonacea</taxon>
        <taxon>Plexauridae</taxon>
        <taxon>Paramuricea</taxon>
    </lineage>
</organism>
<dbReference type="Proteomes" id="UP001152795">
    <property type="component" value="Unassembled WGS sequence"/>
</dbReference>
<dbReference type="PANTHER" id="PTHR37984:SF13">
    <property type="entry name" value="RIBONUCLEASE H"/>
    <property type="match status" value="1"/>
</dbReference>
<dbReference type="PANTHER" id="PTHR37984">
    <property type="entry name" value="PROTEIN CBG26694"/>
    <property type="match status" value="1"/>
</dbReference>
<name>A0A7D9KKQ8_PARCT</name>
<feature type="non-terminal residue" evidence="1">
    <location>
        <position position="1"/>
    </location>
</feature>
<accession>A0A7D9KKQ8</accession>
<evidence type="ECO:0000313" key="1">
    <source>
        <dbReference type="EMBL" id="CAB4045228.1"/>
    </source>
</evidence>
<sequence length="93" mass="10596">MVLEDDSKECVTIHTHRGLYRYNRLPYGVFSAPDDEHLQNLEEVMKRLSEAGLRLKRSKCRFMQPVLGCLGYRISAQGIYPAEAKVQAVTEAP</sequence>
<dbReference type="OrthoDB" id="5978043at2759"/>
<keyword evidence="2" id="KW-1185">Reference proteome</keyword>
<protein>
    <submittedName>
        <fullName evidence="1">Uncharacterized protein</fullName>
    </submittedName>
</protein>
<gene>
    <name evidence="1" type="ORF">PACLA_8A048964</name>
</gene>
<dbReference type="InterPro" id="IPR043128">
    <property type="entry name" value="Rev_trsase/Diguanyl_cyclase"/>
</dbReference>
<dbReference type="SUPFAM" id="SSF56672">
    <property type="entry name" value="DNA/RNA polymerases"/>
    <property type="match status" value="1"/>
</dbReference>
<dbReference type="InterPro" id="IPR043502">
    <property type="entry name" value="DNA/RNA_pol_sf"/>
</dbReference>
<dbReference type="EMBL" id="CACRXK020038241">
    <property type="protein sequence ID" value="CAB4045228.1"/>
    <property type="molecule type" value="Genomic_DNA"/>
</dbReference>
<reference evidence="1" key="1">
    <citation type="submission" date="2020-04" db="EMBL/GenBank/DDBJ databases">
        <authorList>
            <person name="Alioto T."/>
            <person name="Alioto T."/>
            <person name="Gomez Garrido J."/>
        </authorList>
    </citation>
    <scope>NUCLEOTIDE SEQUENCE</scope>
    <source>
        <strain evidence="1">A484AB</strain>
    </source>
</reference>
<dbReference type="Gene3D" id="3.30.70.270">
    <property type="match status" value="1"/>
</dbReference>
<dbReference type="AlphaFoldDB" id="A0A7D9KKQ8"/>
<comment type="caution">
    <text evidence="1">The sequence shown here is derived from an EMBL/GenBank/DDBJ whole genome shotgun (WGS) entry which is preliminary data.</text>
</comment>